<evidence type="ECO:0000259" key="2">
    <source>
        <dbReference type="SMART" id="SM00014"/>
    </source>
</evidence>
<feature type="transmembrane region" description="Helical" evidence="1">
    <location>
        <begin position="79"/>
        <end position="97"/>
    </location>
</feature>
<dbReference type="SUPFAM" id="SSF48317">
    <property type="entry name" value="Acid phosphatase/Vanadium-dependent haloperoxidase"/>
    <property type="match status" value="1"/>
</dbReference>
<proteinExistence type="predicted"/>
<feature type="domain" description="Phosphatidic acid phosphatase type 2/haloperoxidase" evidence="2">
    <location>
        <begin position="74"/>
        <end position="186"/>
    </location>
</feature>
<keyword evidence="4" id="KW-1185">Reference proteome</keyword>
<reference evidence="3" key="1">
    <citation type="submission" date="2022-01" db="EMBL/GenBank/DDBJ databases">
        <authorList>
            <person name="King R."/>
        </authorList>
    </citation>
    <scope>NUCLEOTIDE SEQUENCE</scope>
</reference>
<dbReference type="Pfam" id="PF01569">
    <property type="entry name" value="PAP2"/>
    <property type="match status" value="1"/>
</dbReference>
<feature type="transmembrane region" description="Helical" evidence="1">
    <location>
        <begin position="141"/>
        <end position="159"/>
    </location>
</feature>
<dbReference type="PANTHER" id="PTHR14969">
    <property type="entry name" value="SPHINGOSINE-1-PHOSPHATE PHOSPHOHYDROLASE"/>
    <property type="match status" value="1"/>
</dbReference>
<evidence type="ECO:0000256" key="1">
    <source>
        <dbReference type="SAM" id="Phobius"/>
    </source>
</evidence>
<dbReference type="SMART" id="SM00014">
    <property type="entry name" value="acidPPc"/>
    <property type="match status" value="1"/>
</dbReference>
<dbReference type="InterPro" id="IPR000326">
    <property type="entry name" value="PAP2/HPO"/>
</dbReference>
<keyword evidence="1" id="KW-0472">Membrane</keyword>
<evidence type="ECO:0000313" key="4">
    <source>
        <dbReference type="Proteomes" id="UP001153709"/>
    </source>
</evidence>
<sequence>MSEGKVSRVPPALQKILKYDAYITNEFLTWANKILDVDAYRVHCKALEISCHGIPWFAFWIAFSWLFNNPNLVQMQVNMLLGLITDIILVAVAKAYFRRKRPPKNIKDDPLAMNVDIFSFPSGHASRSIFAAYFFTKLWPLNFLLVPFLWVWSISVSLSRILMNRHYIMDVLGGIVLGIFNGLLIDFLWVEDSTAKWLFNIVSDEKLDGGEYHV</sequence>
<keyword evidence="1" id="KW-0812">Transmembrane</keyword>
<name>A0A9N9T2W5_DIABA</name>
<protein>
    <recommendedName>
        <fullName evidence="2">Phosphatidic acid phosphatase type 2/haloperoxidase domain-containing protein</fullName>
    </recommendedName>
</protein>
<organism evidence="3 4">
    <name type="scientific">Diabrotica balteata</name>
    <name type="common">Banded cucumber beetle</name>
    <dbReference type="NCBI Taxonomy" id="107213"/>
    <lineage>
        <taxon>Eukaryota</taxon>
        <taxon>Metazoa</taxon>
        <taxon>Ecdysozoa</taxon>
        <taxon>Arthropoda</taxon>
        <taxon>Hexapoda</taxon>
        <taxon>Insecta</taxon>
        <taxon>Pterygota</taxon>
        <taxon>Neoptera</taxon>
        <taxon>Endopterygota</taxon>
        <taxon>Coleoptera</taxon>
        <taxon>Polyphaga</taxon>
        <taxon>Cucujiformia</taxon>
        <taxon>Chrysomeloidea</taxon>
        <taxon>Chrysomelidae</taxon>
        <taxon>Galerucinae</taxon>
        <taxon>Diabroticina</taxon>
        <taxon>Diabroticites</taxon>
        <taxon>Diabrotica</taxon>
    </lineage>
</organism>
<dbReference type="PANTHER" id="PTHR14969:SF13">
    <property type="entry name" value="AT30094P"/>
    <property type="match status" value="1"/>
</dbReference>
<accession>A0A9N9T2W5</accession>
<dbReference type="InterPro" id="IPR036938">
    <property type="entry name" value="PAP2/HPO_sf"/>
</dbReference>
<keyword evidence="1" id="KW-1133">Transmembrane helix</keyword>
<dbReference type="EMBL" id="OU898279">
    <property type="protein sequence ID" value="CAG9833104.1"/>
    <property type="molecule type" value="Genomic_DNA"/>
</dbReference>
<evidence type="ECO:0000313" key="3">
    <source>
        <dbReference type="EMBL" id="CAG9833104.1"/>
    </source>
</evidence>
<dbReference type="GO" id="GO:0042392">
    <property type="term" value="F:sphingosine-1-phosphate phosphatase activity"/>
    <property type="evidence" value="ECO:0007669"/>
    <property type="project" value="TreeGrafter"/>
</dbReference>
<dbReference type="CDD" id="cd03391">
    <property type="entry name" value="PAP2_containing_2_like"/>
    <property type="match status" value="1"/>
</dbReference>
<dbReference type="Gene3D" id="1.20.144.10">
    <property type="entry name" value="Phosphatidic acid phosphatase type 2/haloperoxidase"/>
    <property type="match status" value="1"/>
</dbReference>
<feature type="transmembrane region" description="Helical" evidence="1">
    <location>
        <begin position="49"/>
        <end position="67"/>
    </location>
</feature>
<dbReference type="Proteomes" id="UP001153709">
    <property type="component" value="Chromosome 4"/>
</dbReference>
<gene>
    <name evidence="3" type="ORF">DIABBA_LOCUS6528</name>
</gene>
<feature type="transmembrane region" description="Helical" evidence="1">
    <location>
        <begin position="171"/>
        <end position="190"/>
    </location>
</feature>
<dbReference type="OrthoDB" id="10266771at2759"/>
<dbReference type="AlphaFoldDB" id="A0A9N9T2W5"/>